<feature type="transmembrane region" description="Helical" evidence="7">
    <location>
        <begin position="302"/>
        <end position="323"/>
    </location>
</feature>
<feature type="transmembrane region" description="Helical" evidence="7">
    <location>
        <begin position="129"/>
        <end position="148"/>
    </location>
</feature>
<evidence type="ECO:0000256" key="4">
    <source>
        <dbReference type="ARBA" id="ARBA00022989"/>
    </source>
</evidence>
<dbReference type="RefSeq" id="WP_015942473.1">
    <property type="nucleotide sequence ID" value="NC_011831.1"/>
</dbReference>
<evidence type="ECO:0000256" key="7">
    <source>
        <dbReference type="SAM" id="Phobius"/>
    </source>
</evidence>
<dbReference type="HOGENOM" id="CLU_737107_0_0_0"/>
<keyword evidence="5 7" id="KW-0472">Membrane</keyword>
<name>B8GB28_CHLAD</name>
<feature type="transmembrane region" description="Helical" evidence="7">
    <location>
        <begin position="88"/>
        <end position="117"/>
    </location>
</feature>
<dbReference type="GO" id="GO:0044341">
    <property type="term" value="P:sodium-dependent phosphate transport"/>
    <property type="evidence" value="ECO:0007669"/>
    <property type="project" value="InterPro"/>
</dbReference>
<feature type="transmembrane region" description="Helical" evidence="7">
    <location>
        <begin position="51"/>
        <end position="68"/>
    </location>
</feature>
<feature type="transmembrane region" description="Helical" evidence="7">
    <location>
        <begin position="223"/>
        <end position="244"/>
    </location>
</feature>
<sequence>MEQPPPRETTSLSATVRTEDQQSVTPAKPITISEMTTAVPKSAWLTVAQRLAYALIGLLLFVLALELLKCGAAGYGKLLVEQLNITSLASVLGFGWLLAYIFLSGSPVAAIAVAFFASGTIDGLQTFTMITGSRLGASFIVLFVGFLYHLRGHRRAASVAIGVLAFLTTASIYLPALVLGYWLLQSQLIGVITATVNSPLNSVIDIIVDPIVAFIVHISPDWSLLIIGALILLSAFSLLDRAIPDVPGGQSVFGKVGQLLYRPWAMFLLGALITSFTLSVSVSLSMLVPLTVRGLIRRENALPYIMGANITTFIDTLVAALIIGGAAAFTIVLIEMICVAFFSLLVLLLFYRPFARIVLGTEAFIVSSTPRLIGFLGLIFVIPLVLLFVRW</sequence>
<feature type="region of interest" description="Disordered" evidence="6">
    <location>
        <begin position="1"/>
        <end position="20"/>
    </location>
</feature>
<dbReference type="GO" id="GO:0005886">
    <property type="term" value="C:plasma membrane"/>
    <property type="evidence" value="ECO:0007669"/>
    <property type="project" value="UniProtKB-SubCell"/>
</dbReference>
<dbReference type="PANTHER" id="PTHR10010:SF46">
    <property type="entry name" value="SODIUM-DEPENDENT PHOSPHATE TRANSPORT PROTEIN 2B"/>
    <property type="match status" value="1"/>
</dbReference>
<protein>
    <submittedName>
        <fullName evidence="8">Uncharacterized protein</fullName>
    </submittedName>
</protein>
<dbReference type="EMBL" id="CP001337">
    <property type="protein sequence ID" value="ACL26628.1"/>
    <property type="molecule type" value="Genomic_DNA"/>
</dbReference>
<feature type="transmembrane region" description="Helical" evidence="7">
    <location>
        <begin position="329"/>
        <end position="351"/>
    </location>
</feature>
<feature type="transmembrane region" description="Helical" evidence="7">
    <location>
        <begin position="160"/>
        <end position="184"/>
    </location>
</feature>
<organism evidence="8 9">
    <name type="scientific">Chloroflexus aggregans (strain MD-66 / DSM 9485)</name>
    <dbReference type="NCBI Taxonomy" id="326427"/>
    <lineage>
        <taxon>Bacteria</taxon>
        <taxon>Bacillati</taxon>
        <taxon>Chloroflexota</taxon>
        <taxon>Chloroflexia</taxon>
        <taxon>Chloroflexales</taxon>
        <taxon>Chloroflexineae</taxon>
        <taxon>Chloroflexaceae</taxon>
        <taxon>Chloroflexus</taxon>
    </lineage>
</organism>
<feature type="compositionally biased region" description="Polar residues" evidence="6">
    <location>
        <begin position="8"/>
        <end position="20"/>
    </location>
</feature>
<reference evidence="8" key="1">
    <citation type="submission" date="2008-12" db="EMBL/GenBank/DDBJ databases">
        <title>Complete sequence of Chloroflexus aggregans DSM 9485.</title>
        <authorList>
            <consortium name="US DOE Joint Genome Institute"/>
            <person name="Lucas S."/>
            <person name="Copeland A."/>
            <person name="Lapidus A."/>
            <person name="Glavina del Rio T."/>
            <person name="Dalin E."/>
            <person name="Tice H."/>
            <person name="Pitluck S."/>
            <person name="Foster B."/>
            <person name="Larimer F."/>
            <person name="Land M."/>
            <person name="Hauser L."/>
            <person name="Kyrpides N."/>
            <person name="Mikhailova N."/>
            <person name="Bryant D."/>
            <person name="Richardson P."/>
        </authorList>
    </citation>
    <scope>NUCLEOTIDE SEQUENCE</scope>
    <source>
        <strain evidence="8">DSM 9485</strain>
    </source>
</reference>
<comment type="subcellular location">
    <subcellularLocation>
        <location evidence="1">Cell membrane</location>
        <topology evidence="1">Multi-pass membrane protein</topology>
    </subcellularLocation>
</comment>
<evidence type="ECO:0000256" key="1">
    <source>
        <dbReference type="ARBA" id="ARBA00004651"/>
    </source>
</evidence>
<dbReference type="eggNOG" id="COG1283">
    <property type="taxonomic scope" value="Bacteria"/>
</dbReference>
<accession>B8GB28</accession>
<dbReference type="Pfam" id="PF02690">
    <property type="entry name" value="Na_Pi_cotrans"/>
    <property type="match status" value="1"/>
</dbReference>
<feature type="transmembrane region" description="Helical" evidence="7">
    <location>
        <begin position="372"/>
        <end position="389"/>
    </location>
</feature>
<keyword evidence="9" id="KW-1185">Reference proteome</keyword>
<evidence type="ECO:0000256" key="5">
    <source>
        <dbReference type="ARBA" id="ARBA00023136"/>
    </source>
</evidence>
<keyword evidence="4 7" id="KW-1133">Transmembrane helix</keyword>
<evidence type="ECO:0000256" key="6">
    <source>
        <dbReference type="SAM" id="MobiDB-lite"/>
    </source>
</evidence>
<proteinExistence type="predicted"/>
<dbReference type="PANTHER" id="PTHR10010">
    <property type="entry name" value="SOLUTE CARRIER FAMILY 34 SODIUM PHOSPHATE , MEMBER 2-RELATED"/>
    <property type="match status" value="1"/>
</dbReference>
<dbReference type="KEGG" id="cag:Cagg_3792"/>
<feature type="transmembrane region" description="Helical" evidence="7">
    <location>
        <begin position="196"/>
        <end position="216"/>
    </location>
</feature>
<keyword evidence="2" id="KW-1003">Cell membrane</keyword>
<evidence type="ECO:0000313" key="8">
    <source>
        <dbReference type="EMBL" id="ACL26628.1"/>
    </source>
</evidence>
<evidence type="ECO:0000313" key="9">
    <source>
        <dbReference type="Proteomes" id="UP000002508"/>
    </source>
</evidence>
<evidence type="ECO:0000256" key="2">
    <source>
        <dbReference type="ARBA" id="ARBA00022475"/>
    </source>
</evidence>
<keyword evidence="3 7" id="KW-0812">Transmembrane</keyword>
<gene>
    <name evidence="8" type="ordered locus">Cagg_3792</name>
</gene>
<dbReference type="InterPro" id="IPR003841">
    <property type="entry name" value="Na/Pi_transpt"/>
</dbReference>
<feature type="transmembrane region" description="Helical" evidence="7">
    <location>
        <begin position="264"/>
        <end position="290"/>
    </location>
</feature>
<evidence type="ECO:0000256" key="3">
    <source>
        <dbReference type="ARBA" id="ARBA00022692"/>
    </source>
</evidence>
<dbReference type="Proteomes" id="UP000002508">
    <property type="component" value="Chromosome"/>
</dbReference>
<dbReference type="STRING" id="326427.Cagg_3792"/>
<dbReference type="AlphaFoldDB" id="B8GB28"/>
<dbReference type="GO" id="GO:0005436">
    <property type="term" value="F:sodium:phosphate symporter activity"/>
    <property type="evidence" value="ECO:0007669"/>
    <property type="project" value="InterPro"/>
</dbReference>